<feature type="domain" description="CoA-binding" evidence="1">
    <location>
        <begin position="6"/>
        <end position="95"/>
    </location>
</feature>
<dbReference type="Proteomes" id="UP000726170">
    <property type="component" value="Unassembled WGS sequence"/>
</dbReference>
<dbReference type="PANTHER" id="PTHR33303">
    <property type="entry name" value="CYTOPLASMIC PROTEIN-RELATED"/>
    <property type="match status" value="1"/>
</dbReference>
<reference evidence="2 3" key="1">
    <citation type="submission" date="2021-06" db="EMBL/GenBank/DDBJ databases">
        <authorList>
            <person name="Sun Q."/>
            <person name="Li D."/>
        </authorList>
    </citation>
    <scope>NUCLEOTIDE SEQUENCE [LARGE SCALE GENOMIC DNA]</scope>
    <source>
        <strain evidence="2 3">MSJ-11</strain>
    </source>
</reference>
<comment type="caution">
    <text evidence="2">The sequence shown here is derived from an EMBL/GenBank/DDBJ whole genome shotgun (WGS) entry which is preliminary data.</text>
</comment>
<dbReference type="EMBL" id="JAHLQF010000005">
    <property type="protein sequence ID" value="MBU5486367.1"/>
    <property type="molecule type" value="Genomic_DNA"/>
</dbReference>
<dbReference type="InterPro" id="IPR003781">
    <property type="entry name" value="CoA-bd"/>
</dbReference>
<accession>A0ABS6ENN4</accession>
<evidence type="ECO:0000259" key="1">
    <source>
        <dbReference type="SMART" id="SM00881"/>
    </source>
</evidence>
<dbReference type="Pfam" id="PF13380">
    <property type="entry name" value="CoA_binding_2"/>
    <property type="match status" value="1"/>
</dbReference>
<dbReference type="PANTHER" id="PTHR33303:SF2">
    <property type="entry name" value="COA-BINDING DOMAIN-CONTAINING PROTEIN"/>
    <property type="match status" value="1"/>
</dbReference>
<dbReference type="SMART" id="SM00881">
    <property type="entry name" value="CoA_binding"/>
    <property type="match status" value="1"/>
</dbReference>
<evidence type="ECO:0000313" key="3">
    <source>
        <dbReference type="Proteomes" id="UP000726170"/>
    </source>
</evidence>
<keyword evidence="3" id="KW-1185">Reference proteome</keyword>
<name>A0ABS6ENN4_9CLOT</name>
<evidence type="ECO:0000313" key="2">
    <source>
        <dbReference type="EMBL" id="MBU5486367.1"/>
    </source>
</evidence>
<gene>
    <name evidence="2" type="ORF">KQI86_18875</name>
</gene>
<dbReference type="RefSeq" id="WP_216440969.1">
    <property type="nucleotide sequence ID" value="NZ_JAHLQF010000005.1"/>
</dbReference>
<proteinExistence type="predicted"/>
<protein>
    <submittedName>
        <fullName evidence="2">CoA-binding protein</fullName>
    </submittedName>
</protein>
<organism evidence="2 3">
    <name type="scientific">Clostridium mobile</name>
    <dbReference type="NCBI Taxonomy" id="2841512"/>
    <lineage>
        <taxon>Bacteria</taxon>
        <taxon>Bacillati</taxon>
        <taxon>Bacillota</taxon>
        <taxon>Clostridia</taxon>
        <taxon>Eubacteriales</taxon>
        <taxon>Clostridiaceae</taxon>
        <taxon>Clostridium</taxon>
    </lineage>
</organism>
<sequence length="127" mass="14316">MEAQQLLEFKNWVVAGDVLNEDKYAYRILNKLIDNEFNAKGVSPNSNNDDVYKSLKDIPNKIDVVDLCINPKSGMDIVREAYDLGINKILIQPGASSEEILSFCKEKGIIAIEGCALVELSYYTRKR</sequence>